<comment type="subcellular location">
    <subcellularLocation>
        <location evidence="1">Nucleus</location>
    </subcellularLocation>
</comment>
<keyword evidence="11" id="KW-1185">Reference proteome</keyword>
<dbReference type="STRING" id="5098.A0A507QNI5"/>
<accession>A0A507QNI5</accession>
<feature type="region of interest" description="Disordered" evidence="8">
    <location>
        <begin position="238"/>
        <end position="297"/>
    </location>
</feature>
<reference evidence="10 11" key="1">
    <citation type="submission" date="2019-06" db="EMBL/GenBank/DDBJ databases">
        <title>Wine fermentation using esterase from Monascus purpureus.</title>
        <authorList>
            <person name="Geng C."/>
            <person name="Zhang Y."/>
        </authorList>
    </citation>
    <scope>NUCLEOTIDE SEQUENCE [LARGE SCALE GENOMIC DNA]</scope>
    <source>
        <strain evidence="10">HQ1</strain>
    </source>
</reference>
<dbReference type="GO" id="GO:0008270">
    <property type="term" value="F:zinc ion binding"/>
    <property type="evidence" value="ECO:0007669"/>
    <property type="project" value="InterPro"/>
</dbReference>
<evidence type="ECO:0000256" key="7">
    <source>
        <dbReference type="ARBA" id="ARBA00023242"/>
    </source>
</evidence>
<evidence type="ECO:0000256" key="2">
    <source>
        <dbReference type="ARBA" id="ARBA00022723"/>
    </source>
</evidence>
<dbReference type="CDD" id="cd14723">
    <property type="entry name" value="ZIP_Ppr1"/>
    <property type="match status" value="1"/>
</dbReference>
<gene>
    <name evidence="10" type="primary">PPR1</name>
    <name evidence="10" type="ORF">MPDQ_002955</name>
</gene>
<feature type="region of interest" description="Disordered" evidence="8">
    <location>
        <begin position="463"/>
        <end position="484"/>
    </location>
</feature>
<evidence type="ECO:0000259" key="9">
    <source>
        <dbReference type="SMART" id="SM00906"/>
    </source>
</evidence>
<dbReference type="GO" id="GO:0045944">
    <property type="term" value="P:positive regulation of transcription by RNA polymerase II"/>
    <property type="evidence" value="ECO:0007669"/>
    <property type="project" value="TreeGrafter"/>
</dbReference>
<evidence type="ECO:0000256" key="1">
    <source>
        <dbReference type="ARBA" id="ARBA00004123"/>
    </source>
</evidence>
<dbReference type="CDD" id="cd12148">
    <property type="entry name" value="fungal_TF_MHR"/>
    <property type="match status" value="1"/>
</dbReference>
<feature type="region of interest" description="Disordered" evidence="8">
    <location>
        <begin position="346"/>
        <end position="367"/>
    </location>
</feature>
<dbReference type="GO" id="GO:0000981">
    <property type="term" value="F:DNA-binding transcription factor activity, RNA polymerase II-specific"/>
    <property type="evidence" value="ECO:0007669"/>
    <property type="project" value="TreeGrafter"/>
</dbReference>
<dbReference type="SMART" id="SM00906">
    <property type="entry name" value="Fungal_trans"/>
    <property type="match status" value="1"/>
</dbReference>
<dbReference type="InterPro" id="IPR007219">
    <property type="entry name" value="XnlR_reg_dom"/>
</dbReference>
<keyword evidence="4" id="KW-0805">Transcription regulation</keyword>
<dbReference type="InterPro" id="IPR052202">
    <property type="entry name" value="Yeast_MetPath_Reg"/>
</dbReference>
<evidence type="ECO:0000313" key="11">
    <source>
        <dbReference type="Proteomes" id="UP000319663"/>
    </source>
</evidence>
<protein>
    <submittedName>
        <fullName evidence="10">Fungal specific transcription factor</fullName>
    </submittedName>
</protein>
<feature type="region of interest" description="Disordered" evidence="8">
    <location>
        <begin position="1082"/>
        <end position="1111"/>
    </location>
</feature>
<dbReference type="GO" id="GO:0043565">
    <property type="term" value="F:sequence-specific DNA binding"/>
    <property type="evidence" value="ECO:0007669"/>
    <property type="project" value="TreeGrafter"/>
</dbReference>
<evidence type="ECO:0000256" key="5">
    <source>
        <dbReference type="ARBA" id="ARBA00023125"/>
    </source>
</evidence>
<name>A0A507QNI5_MONPU</name>
<feature type="compositionally biased region" description="Polar residues" evidence="8">
    <location>
        <begin position="903"/>
        <end position="914"/>
    </location>
</feature>
<evidence type="ECO:0000313" key="10">
    <source>
        <dbReference type="EMBL" id="TQB68664.1"/>
    </source>
</evidence>
<dbReference type="GO" id="GO:0005634">
    <property type="term" value="C:nucleus"/>
    <property type="evidence" value="ECO:0007669"/>
    <property type="project" value="UniProtKB-SubCell"/>
</dbReference>
<proteinExistence type="predicted"/>
<evidence type="ECO:0000256" key="6">
    <source>
        <dbReference type="ARBA" id="ARBA00023163"/>
    </source>
</evidence>
<feature type="region of interest" description="Disordered" evidence="8">
    <location>
        <begin position="903"/>
        <end position="1005"/>
    </location>
</feature>
<dbReference type="Pfam" id="PF04082">
    <property type="entry name" value="Fungal_trans"/>
    <property type="match status" value="1"/>
</dbReference>
<evidence type="ECO:0000256" key="8">
    <source>
        <dbReference type="SAM" id="MobiDB-lite"/>
    </source>
</evidence>
<keyword evidence="5" id="KW-0238">DNA-binding</keyword>
<dbReference type="EMBL" id="VIFY01000199">
    <property type="protein sequence ID" value="TQB68664.1"/>
    <property type="molecule type" value="Genomic_DNA"/>
</dbReference>
<feature type="domain" description="Xylanolytic transcriptional activator regulatory" evidence="9">
    <location>
        <begin position="537"/>
        <end position="640"/>
    </location>
</feature>
<organism evidence="10 11">
    <name type="scientific">Monascus purpureus</name>
    <name type="common">Red mold</name>
    <name type="synonym">Monascus anka</name>
    <dbReference type="NCBI Taxonomy" id="5098"/>
    <lineage>
        <taxon>Eukaryota</taxon>
        <taxon>Fungi</taxon>
        <taxon>Dikarya</taxon>
        <taxon>Ascomycota</taxon>
        <taxon>Pezizomycotina</taxon>
        <taxon>Eurotiomycetes</taxon>
        <taxon>Eurotiomycetidae</taxon>
        <taxon>Eurotiales</taxon>
        <taxon>Aspergillaceae</taxon>
        <taxon>Monascus</taxon>
    </lineage>
</organism>
<sequence>MTNHTDLRRLARSVFRLSIIPFLAPRWFRQIISGNSITFAEVDRGETAVITSSGRRRWTLPVFRARKEKDHLYSRFTPLGPPSVQEYEYCFPLESLFTPTIQILAPEFASFQSDFVYFLSTLQVPVVVERCSLVDPSLMLVVRNAEFLVISTAILLGEEKAALLHYGNSATAAKRFATAVPSACPKSLNHLFLLSQRLRFYVYFLEARVAYLEKLLVDNGIGFKEAVAFDEDEAVKVETASDGDAQSQAHQADASEVDVTTADSGKMLKVKRDKDGFTEGPRSDTGSSGQNADQHEKDDNQRIHNLVSNIGMVSVQGTSDPRYLGSTSGISFSRIVFAAVKSTVSGNSTERGPIRPNERLPNSATGMAGGNMRDSFFGLQKRPMMKCASFPDRELADKLVDLYFEHANPQVPILHRGEFVELLDSTYATDEKDRSPRCLYTLNIVFAIGAGIILEEKNPALEGDKHDGDASVSTGASKRARLSSHQYQPEEYHASAIVHLESFLSSSSGDSFGGLEELQAVLLLASFALLRPVAPGLWYIVGVAMRLAVDLGLHYEDGTGIDYVGDVSLDHATAVSEEEKGKLRIDSRERGRREWVRDLRRRLWWCAYSLDRLVATCVGRPFGIADQAVTTDFPSLLDDKYITKAGFIAAPAGSPSYKYVAHHYFKLRLLQSEIQDVLLSQQARFARKRAGNTASVYMNSDLPSPFLQDFDSFRSWRKDIHRRLDEWKHSSPSRHDIGVRLPVDFLELNYWQTLIMLYRQCLTVPPELASELTPAEDVSSPFSNMEDADDEDEIYINVAEAGQKVLRIYRQMHHLRLVNYTYLATHHLFMAGISFLYAIWHSPAVRSRLTLDDVDFTVLAAMSLLGDLMHKCPPAEACRDAFERMSKATVQMCLSTTGFGNPVESSSAITSAPRQMNPPYAGGSRSHDRQPEQRQQPGRASTRRTTQSRQPRPLPKFDMNLGDLFNDSNSPPNEKRPNSAGAQPLQPSSYVRPEYGNTERSTLVVPLDQTSRTYPQRAQSVEYYSNPASPQAQQAYYYGNSPQSASPASIAASGYVNGQAQFRTTDQQLQQESHGSMALDFANFDSRPVGPDGNPDYGNFMSNFPQSGAGAGQETGIDLGFGLSVDFQHDWSEGANYDLLEGFFFGGSGGGGPGYGAGDA</sequence>
<dbReference type="Proteomes" id="UP000319663">
    <property type="component" value="Unassembled WGS sequence"/>
</dbReference>
<keyword evidence="3" id="KW-0862">Zinc</keyword>
<dbReference type="PANTHER" id="PTHR47782">
    <property type="entry name" value="ZN(II)2CYS6 TRANSCRIPTION FACTOR (EUROFUNG)-RELATED"/>
    <property type="match status" value="1"/>
</dbReference>
<comment type="caution">
    <text evidence="10">The sequence shown here is derived from an EMBL/GenBank/DDBJ whole genome shotgun (WGS) entry which is preliminary data.</text>
</comment>
<dbReference type="AlphaFoldDB" id="A0A507QNI5"/>
<dbReference type="PANTHER" id="PTHR47782:SF1">
    <property type="entry name" value="PYRIMIDINE PATHWAY REGULATORY PROTEIN 1"/>
    <property type="match status" value="1"/>
</dbReference>
<dbReference type="GO" id="GO:0006351">
    <property type="term" value="P:DNA-templated transcription"/>
    <property type="evidence" value="ECO:0007669"/>
    <property type="project" value="InterPro"/>
</dbReference>
<keyword evidence="6" id="KW-0804">Transcription</keyword>
<keyword evidence="7" id="KW-0539">Nucleus</keyword>
<evidence type="ECO:0000256" key="3">
    <source>
        <dbReference type="ARBA" id="ARBA00022833"/>
    </source>
</evidence>
<feature type="compositionally biased region" description="Low complexity" evidence="8">
    <location>
        <begin position="240"/>
        <end position="254"/>
    </location>
</feature>
<evidence type="ECO:0000256" key="4">
    <source>
        <dbReference type="ARBA" id="ARBA00023015"/>
    </source>
</evidence>
<keyword evidence="2" id="KW-0479">Metal-binding</keyword>